<feature type="domain" description="DC-UbP/UBTD2 N-terminal" evidence="2">
    <location>
        <begin position="18"/>
        <end position="114"/>
    </location>
</feature>
<dbReference type="Pfam" id="PF16455">
    <property type="entry name" value="UBD"/>
    <property type="match status" value="1"/>
</dbReference>
<dbReference type="InterPro" id="IPR038169">
    <property type="entry name" value="DC-UbP/UBTD2_N_sf"/>
</dbReference>
<dbReference type="InterPro" id="IPR032752">
    <property type="entry name" value="DC-UbP/UBTD2_N"/>
</dbReference>
<sequence length="160" mass="17530">MGCFSSKELGEGGENNPKKIQKPASFKYDPPLTRSQLKSMRDEFWDTSPYYGGKREIWDVLKAAIESPDKEMSQLLLESAGVIIDVPDLTVCYDELGAKYELPKWVLADPSNLLPEKAFSTPQSPSLVSKESAQFAVPAAQSAVHSSQDSDNPLYSAPSA</sequence>
<dbReference type="InterPro" id="IPR039869">
    <property type="entry name" value="UBTD1/2"/>
</dbReference>
<dbReference type="EMBL" id="LGRX02010121">
    <property type="protein sequence ID" value="KAK3270938.1"/>
    <property type="molecule type" value="Genomic_DNA"/>
</dbReference>
<feature type="region of interest" description="Disordered" evidence="1">
    <location>
        <begin position="1"/>
        <end position="30"/>
    </location>
</feature>
<evidence type="ECO:0000313" key="4">
    <source>
        <dbReference type="Proteomes" id="UP001190700"/>
    </source>
</evidence>
<accession>A0AAE0G409</accession>
<dbReference type="PANTHER" id="PTHR13609">
    <property type="entry name" value="UBIQUITIN DOMAIN CONTAINING 1 PROTEIN-RELATED"/>
    <property type="match status" value="1"/>
</dbReference>
<protein>
    <recommendedName>
        <fullName evidence="2">DC-UbP/UBTD2 N-terminal domain-containing protein</fullName>
    </recommendedName>
</protein>
<proteinExistence type="predicted"/>
<dbReference type="Gene3D" id="1.20.225.20">
    <property type="entry name" value="Ub domain-containing protein, DC-UbP/UBTD2, N-terminal domain"/>
    <property type="match status" value="1"/>
</dbReference>
<name>A0AAE0G409_9CHLO</name>
<evidence type="ECO:0000313" key="3">
    <source>
        <dbReference type="EMBL" id="KAK3270938.1"/>
    </source>
</evidence>
<evidence type="ECO:0000259" key="2">
    <source>
        <dbReference type="Pfam" id="PF16455"/>
    </source>
</evidence>
<dbReference type="Proteomes" id="UP001190700">
    <property type="component" value="Unassembled WGS sequence"/>
</dbReference>
<comment type="caution">
    <text evidence="3">The sequence shown here is derived from an EMBL/GenBank/DDBJ whole genome shotgun (WGS) entry which is preliminary data.</text>
</comment>
<gene>
    <name evidence="3" type="ORF">CYMTET_20690</name>
</gene>
<feature type="compositionally biased region" description="Polar residues" evidence="1">
    <location>
        <begin position="143"/>
        <end position="160"/>
    </location>
</feature>
<organism evidence="3 4">
    <name type="scientific">Cymbomonas tetramitiformis</name>
    <dbReference type="NCBI Taxonomy" id="36881"/>
    <lineage>
        <taxon>Eukaryota</taxon>
        <taxon>Viridiplantae</taxon>
        <taxon>Chlorophyta</taxon>
        <taxon>Pyramimonadophyceae</taxon>
        <taxon>Pyramimonadales</taxon>
        <taxon>Pyramimonadaceae</taxon>
        <taxon>Cymbomonas</taxon>
    </lineage>
</organism>
<keyword evidence="4" id="KW-1185">Reference proteome</keyword>
<reference evidence="3 4" key="1">
    <citation type="journal article" date="2015" name="Genome Biol. Evol.">
        <title>Comparative Genomics of a Bacterivorous Green Alga Reveals Evolutionary Causalities and Consequences of Phago-Mixotrophic Mode of Nutrition.</title>
        <authorList>
            <person name="Burns J.A."/>
            <person name="Paasch A."/>
            <person name="Narechania A."/>
            <person name="Kim E."/>
        </authorList>
    </citation>
    <scope>NUCLEOTIDE SEQUENCE [LARGE SCALE GENOMIC DNA]</scope>
    <source>
        <strain evidence="3 4">PLY_AMNH</strain>
    </source>
</reference>
<evidence type="ECO:0000256" key="1">
    <source>
        <dbReference type="SAM" id="MobiDB-lite"/>
    </source>
</evidence>
<feature type="region of interest" description="Disordered" evidence="1">
    <location>
        <begin position="139"/>
        <end position="160"/>
    </location>
</feature>
<dbReference type="AlphaFoldDB" id="A0AAE0G409"/>